<protein>
    <submittedName>
        <fullName evidence="2">Uncharacterized protein</fullName>
    </submittedName>
</protein>
<name>A0A2B7YAK6_9EURO</name>
<dbReference type="STRING" id="1447875.A0A2B7YAK6"/>
<keyword evidence="3" id="KW-1185">Reference proteome</keyword>
<evidence type="ECO:0000256" key="1">
    <source>
        <dbReference type="SAM" id="MobiDB-lite"/>
    </source>
</evidence>
<feature type="region of interest" description="Disordered" evidence="1">
    <location>
        <begin position="270"/>
        <end position="294"/>
    </location>
</feature>
<evidence type="ECO:0000313" key="2">
    <source>
        <dbReference type="EMBL" id="PGH18091.1"/>
    </source>
</evidence>
<proteinExistence type="predicted"/>
<gene>
    <name evidence="2" type="ORF">AJ79_00719</name>
</gene>
<reference evidence="2 3" key="1">
    <citation type="submission" date="2017-10" db="EMBL/GenBank/DDBJ databases">
        <title>Comparative genomics in systemic dimorphic fungi from Ajellomycetaceae.</title>
        <authorList>
            <person name="Munoz J.F."/>
            <person name="Mcewen J.G."/>
            <person name="Clay O.K."/>
            <person name="Cuomo C.A."/>
        </authorList>
    </citation>
    <scope>NUCLEOTIDE SEQUENCE [LARGE SCALE GENOMIC DNA]</scope>
    <source>
        <strain evidence="2 3">UAMH5409</strain>
    </source>
</reference>
<dbReference type="EMBL" id="PDNB01000006">
    <property type="protein sequence ID" value="PGH18091.1"/>
    <property type="molecule type" value="Genomic_DNA"/>
</dbReference>
<dbReference type="OrthoDB" id="4344093at2759"/>
<feature type="compositionally biased region" description="Low complexity" evidence="1">
    <location>
        <begin position="285"/>
        <end position="294"/>
    </location>
</feature>
<dbReference type="Proteomes" id="UP000223968">
    <property type="component" value="Unassembled WGS sequence"/>
</dbReference>
<comment type="caution">
    <text evidence="2">The sequence shown here is derived from an EMBL/GenBank/DDBJ whole genome shotgun (WGS) entry which is preliminary data.</text>
</comment>
<sequence length="369" mass="41149">MPVQSAPTPAPPILASTLLDSSLENGHGHAYAQRARTEDVSWDLTKDIAEGVSFTPEKSILCCGRVIGISGLQSASVKSRGEGTGEDIRSWVDEFSHHILINLLSKHPPGQSFPRAFVIQYFDTRPFSLSHLKLSLQERLPDHSAEDIDSILENVQTHRAYDFDELLQAVSQVSDILFGLQQRLDRQGQQEGKGKHSSHAPVILLIEGVDQSLEEIIRTSNSVAGHARLIPLLRTLTALSRTYASFLCTIIVNSISLPRIPSESLAQAYFSSGTEDEHDDRVPRPHQQQLQREQQQYRPALPIQSIFSILKRPDQRSKAQTFSPYFSQLARSLDQGCDVHFLVSKAQEKMIIEVAKDRVGDAVGRWCDL</sequence>
<dbReference type="AlphaFoldDB" id="A0A2B7YAK6"/>
<evidence type="ECO:0000313" key="3">
    <source>
        <dbReference type="Proteomes" id="UP000223968"/>
    </source>
</evidence>
<organism evidence="2 3">
    <name type="scientific">Helicocarpus griseus UAMH5409</name>
    <dbReference type="NCBI Taxonomy" id="1447875"/>
    <lineage>
        <taxon>Eukaryota</taxon>
        <taxon>Fungi</taxon>
        <taxon>Dikarya</taxon>
        <taxon>Ascomycota</taxon>
        <taxon>Pezizomycotina</taxon>
        <taxon>Eurotiomycetes</taxon>
        <taxon>Eurotiomycetidae</taxon>
        <taxon>Onygenales</taxon>
        <taxon>Ajellomycetaceae</taxon>
        <taxon>Helicocarpus</taxon>
    </lineage>
</organism>
<accession>A0A2B7YAK6</accession>